<sequence>MKSTDQVVKQLQKEAAADLVILLSDASALLTSDSNSEDIAKAITLLTQYHEARADGTPEVKRLRGMFGIYWDSDQVVDQLSDWIARIT</sequence>
<comment type="caution">
    <text evidence="1">The sequence shown here is derived from an EMBL/GenBank/DDBJ whole genome shotgun (WGS) entry which is preliminary data.</text>
</comment>
<name>A0A0F9L3N8_9ZZZZ</name>
<organism evidence="1">
    <name type="scientific">marine sediment metagenome</name>
    <dbReference type="NCBI Taxonomy" id="412755"/>
    <lineage>
        <taxon>unclassified sequences</taxon>
        <taxon>metagenomes</taxon>
        <taxon>ecological metagenomes</taxon>
    </lineage>
</organism>
<protein>
    <submittedName>
        <fullName evidence="1">Uncharacterized protein</fullName>
    </submittedName>
</protein>
<reference evidence="1" key="1">
    <citation type="journal article" date="2015" name="Nature">
        <title>Complex archaea that bridge the gap between prokaryotes and eukaryotes.</title>
        <authorList>
            <person name="Spang A."/>
            <person name="Saw J.H."/>
            <person name="Jorgensen S.L."/>
            <person name="Zaremba-Niedzwiedzka K."/>
            <person name="Martijn J."/>
            <person name="Lind A.E."/>
            <person name="van Eijk R."/>
            <person name="Schleper C."/>
            <person name="Guy L."/>
            <person name="Ettema T.J."/>
        </authorList>
    </citation>
    <scope>NUCLEOTIDE SEQUENCE</scope>
</reference>
<dbReference type="AlphaFoldDB" id="A0A0F9L3N8"/>
<accession>A0A0F9L3N8</accession>
<evidence type="ECO:0000313" key="1">
    <source>
        <dbReference type="EMBL" id="KKM81726.1"/>
    </source>
</evidence>
<dbReference type="EMBL" id="LAZR01007974">
    <property type="protein sequence ID" value="KKM81726.1"/>
    <property type="molecule type" value="Genomic_DNA"/>
</dbReference>
<gene>
    <name evidence="1" type="ORF">LCGC14_1326890</name>
</gene>
<proteinExistence type="predicted"/>